<comment type="caution">
    <text evidence="1">The sequence shown here is derived from an EMBL/GenBank/DDBJ whole genome shotgun (WGS) entry which is preliminary data.</text>
</comment>
<organism evidence="1 2">
    <name type="scientific">Mesorhizobium zhangyense</name>
    <dbReference type="NCBI Taxonomy" id="1776730"/>
    <lineage>
        <taxon>Bacteria</taxon>
        <taxon>Pseudomonadati</taxon>
        <taxon>Pseudomonadota</taxon>
        <taxon>Alphaproteobacteria</taxon>
        <taxon>Hyphomicrobiales</taxon>
        <taxon>Phyllobacteriaceae</taxon>
        <taxon>Mesorhizobium</taxon>
    </lineage>
</organism>
<evidence type="ECO:0000313" key="2">
    <source>
        <dbReference type="Proteomes" id="UP000481252"/>
    </source>
</evidence>
<evidence type="ECO:0000313" key="1">
    <source>
        <dbReference type="EMBL" id="NGN40144.1"/>
    </source>
</evidence>
<dbReference type="RefSeq" id="WP_165114476.1">
    <property type="nucleotide sequence ID" value="NZ_JAAKZG010000002.1"/>
</dbReference>
<reference evidence="1 2" key="1">
    <citation type="submission" date="2020-02" db="EMBL/GenBank/DDBJ databases">
        <title>Genome sequence of the type strain CGMCC 1.15528 of Mesorhizobium zhangyense.</title>
        <authorList>
            <person name="Gao J."/>
            <person name="Sun J."/>
        </authorList>
    </citation>
    <scope>NUCLEOTIDE SEQUENCE [LARGE SCALE GENOMIC DNA]</scope>
    <source>
        <strain evidence="1 2">CGMCC 1.15528</strain>
    </source>
</reference>
<accession>A0A7C9V4E5</accession>
<keyword evidence="2" id="KW-1185">Reference proteome</keyword>
<dbReference type="EMBL" id="JAAKZG010000002">
    <property type="protein sequence ID" value="NGN40144.1"/>
    <property type="molecule type" value="Genomic_DNA"/>
</dbReference>
<name>A0A7C9V4E5_9HYPH</name>
<dbReference type="Proteomes" id="UP000481252">
    <property type="component" value="Unassembled WGS sequence"/>
</dbReference>
<gene>
    <name evidence="1" type="ORF">G6N74_03625</name>
</gene>
<protein>
    <submittedName>
        <fullName evidence="1">Aldehyde-activating protein</fullName>
    </submittedName>
</protein>
<proteinExistence type="predicted"/>
<dbReference type="AlphaFoldDB" id="A0A7C9V4E5"/>
<sequence>MTHWAAGGQVGVNVRLMAPEVLARAKVRHFDGADTWKDLDD</sequence>